<evidence type="ECO:0000313" key="2">
    <source>
        <dbReference type="Proteomes" id="UP000199331"/>
    </source>
</evidence>
<reference evidence="2" key="1">
    <citation type="submission" date="2016-10" db="EMBL/GenBank/DDBJ databases">
        <authorList>
            <person name="Varghese N."/>
            <person name="Submissions S."/>
        </authorList>
    </citation>
    <scope>NUCLEOTIDE SEQUENCE [LARGE SCALE GENOMIC DNA]</scope>
    <source>
        <strain evidence="2">CGMCC 1.7715</strain>
    </source>
</reference>
<organism evidence="1 2">
    <name type="scientific">Qipengyuania nanhaisediminis</name>
    <dbReference type="NCBI Taxonomy" id="604088"/>
    <lineage>
        <taxon>Bacteria</taxon>
        <taxon>Pseudomonadati</taxon>
        <taxon>Pseudomonadota</taxon>
        <taxon>Alphaproteobacteria</taxon>
        <taxon>Sphingomonadales</taxon>
        <taxon>Erythrobacteraceae</taxon>
        <taxon>Qipengyuania</taxon>
    </lineage>
</organism>
<dbReference type="RefSeq" id="WP_090477999.1">
    <property type="nucleotide sequence ID" value="NZ_FOWZ01000001.1"/>
</dbReference>
<proteinExistence type="predicted"/>
<evidence type="ECO:0000313" key="1">
    <source>
        <dbReference type="EMBL" id="SFO97173.1"/>
    </source>
</evidence>
<dbReference type="OrthoDB" id="7573292at2"/>
<dbReference type="Proteomes" id="UP000199331">
    <property type="component" value="Unassembled WGS sequence"/>
</dbReference>
<dbReference type="AlphaFoldDB" id="A0A1I5LJ30"/>
<protein>
    <submittedName>
        <fullName evidence="1">Uncharacterized protein</fullName>
    </submittedName>
</protein>
<sequence>MAAGKTCPKCDGRMEEGVTVDRGHGENHVPGWHKGAPDKRWWGLKVDKKSLLAIESWRCNRCGYLEQYAR</sequence>
<dbReference type="EMBL" id="FOWZ01000001">
    <property type="protein sequence ID" value="SFO97173.1"/>
    <property type="molecule type" value="Genomic_DNA"/>
</dbReference>
<name>A0A1I5LJ30_9SPHN</name>
<gene>
    <name evidence="1" type="ORF">SAMN04488060_1046</name>
</gene>
<keyword evidence="2" id="KW-1185">Reference proteome</keyword>
<accession>A0A1I5LJ30</accession>
<dbReference type="STRING" id="604088.SAMN04488060_1046"/>